<protein>
    <submittedName>
        <fullName evidence="1">Uncharacterized protein</fullName>
    </submittedName>
</protein>
<gene>
    <name evidence="1" type="ORF">HMPREF9997_00129</name>
</gene>
<accession>L1MMJ2</accession>
<keyword evidence="2" id="KW-1185">Reference proteome</keyword>
<dbReference type="eggNOG" id="COG3265">
    <property type="taxonomic scope" value="Bacteria"/>
</dbReference>
<dbReference type="InterPro" id="IPR027417">
    <property type="entry name" value="P-loop_NTPase"/>
</dbReference>
<dbReference type="HOGENOM" id="CLU_087906_2_0_11"/>
<dbReference type="OrthoDB" id="3237545at2"/>
<dbReference type="AlphaFoldDB" id="L1MMJ2"/>
<name>L1MMJ2_9CORY</name>
<dbReference type="NCBIfam" id="NF005115">
    <property type="entry name" value="PRK06547.1"/>
    <property type="match status" value="1"/>
</dbReference>
<proteinExistence type="predicted"/>
<dbReference type="Gene3D" id="3.40.50.300">
    <property type="entry name" value="P-loop containing nucleotide triphosphate hydrolases"/>
    <property type="match status" value="1"/>
</dbReference>
<reference evidence="1 2" key="1">
    <citation type="submission" date="2012-05" db="EMBL/GenBank/DDBJ databases">
        <authorList>
            <person name="Weinstock G."/>
            <person name="Sodergren E."/>
            <person name="Lobos E.A."/>
            <person name="Fulton L."/>
            <person name="Fulton R."/>
            <person name="Courtney L."/>
            <person name="Fronick C."/>
            <person name="O'Laughlin M."/>
            <person name="Godfrey J."/>
            <person name="Wilson R.M."/>
            <person name="Miner T."/>
            <person name="Farmer C."/>
            <person name="Delehaunty K."/>
            <person name="Cordes M."/>
            <person name="Minx P."/>
            <person name="Tomlinson C."/>
            <person name="Chen J."/>
            <person name="Wollam A."/>
            <person name="Pepin K.H."/>
            <person name="Bhonagiri V."/>
            <person name="Zhang X."/>
            <person name="Suruliraj S."/>
            <person name="Warren W."/>
            <person name="Mitreva M."/>
            <person name="Mardis E.R."/>
            <person name="Wilson R.K."/>
        </authorList>
    </citation>
    <scope>NUCLEOTIDE SEQUENCE [LARGE SCALE GENOMIC DNA]</scope>
    <source>
        <strain evidence="1 2">F0235</strain>
    </source>
</reference>
<dbReference type="STRING" id="1035195.HMPREF9997_00129"/>
<dbReference type="PATRIC" id="fig|1035195.3.peg.120"/>
<dbReference type="Proteomes" id="UP000010445">
    <property type="component" value="Unassembled WGS sequence"/>
</dbReference>
<comment type="caution">
    <text evidence="1">The sequence shown here is derived from an EMBL/GenBank/DDBJ whole genome shotgun (WGS) entry which is preliminary data.</text>
</comment>
<organism evidence="1 2">
    <name type="scientific">Corynebacterium durum F0235</name>
    <dbReference type="NCBI Taxonomy" id="1035195"/>
    <lineage>
        <taxon>Bacteria</taxon>
        <taxon>Bacillati</taxon>
        <taxon>Actinomycetota</taxon>
        <taxon>Actinomycetes</taxon>
        <taxon>Mycobacteriales</taxon>
        <taxon>Corynebacteriaceae</taxon>
        <taxon>Corynebacterium</taxon>
    </lineage>
</organism>
<dbReference type="EMBL" id="AMEM01000005">
    <property type="protein sequence ID" value="EKX92463.1"/>
    <property type="molecule type" value="Genomic_DNA"/>
</dbReference>
<evidence type="ECO:0000313" key="2">
    <source>
        <dbReference type="Proteomes" id="UP000010445"/>
    </source>
</evidence>
<dbReference type="SUPFAM" id="SSF52540">
    <property type="entry name" value="P-loop containing nucleoside triphosphate hydrolases"/>
    <property type="match status" value="1"/>
</dbReference>
<dbReference type="RefSeq" id="WP_006061826.1">
    <property type="nucleotide sequence ID" value="NZ_KB290821.1"/>
</dbReference>
<sequence length="166" mass="18621">MDHLHTIAHACADARTVLIDGRSGSGKTTFAAALARLTGHEVIHLDDFYPGWWGLNDAMSMVARDVLHPTRPGYRRWDWETNTPGGWVNLDPERPRIVEGVGAVSEASIRAAQKRGKVVSIRLHLDAQTRKQRALTRDPAFADWWDVWAAQEDARSEQLPVDYELG</sequence>
<evidence type="ECO:0000313" key="1">
    <source>
        <dbReference type="EMBL" id="EKX92463.1"/>
    </source>
</evidence>